<dbReference type="CDD" id="cd15491">
    <property type="entry name" value="selB_III"/>
    <property type="match status" value="1"/>
</dbReference>
<dbReference type="InterPro" id="IPR015191">
    <property type="entry name" value="SelB_WHD4"/>
</dbReference>
<dbReference type="CDD" id="cd04171">
    <property type="entry name" value="SelB"/>
    <property type="match status" value="1"/>
</dbReference>
<dbReference type="GO" id="GO:0005737">
    <property type="term" value="C:cytoplasm"/>
    <property type="evidence" value="ECO:0007669"/>
    <property type="project" value="UniProtKB-SubCell"/>
</dbReference>
<dbReference type="GO" id="GO:0003746">
    <property type="term" value="F:translation elongation factor activity"/>
    <property type="evidence" value="ECO:0007669"/>
    <property type="project" value="UniProtKB-KW"/>
</dbReference>
<dbReference type="GO" id="GO:0005525">
    <property type="term" value="F:GTP binding"/>
    <property type="evidence" value="ECO:0007669"/>
    <property type="project" value="UniProtKB-KW"/>
</dbReference>
<dbReference type="SUPFAM" id="SSF52540">
    <property type="entry name" value="P-loop containing nucleoside triphosphate hydrolases"/>
    <property type="match status" value="1"/>
</dbReference>
<evidence type="ECO:0000256" key="8">
    <source>
        <dbReference type="ARBA" id="ARBA00031615"/>
    </source>
</evidence>
<evidence type="ECO:0000313" key="11">
    <source>
        <dbReference type="Proteomes" id="UP000319619"/>
    </source>
</evidence>
<accession>A0A532V1P9</accession>
<proteinExistence type="predicted"/>
<dbReference type="InterPro" id="IPR009001">
    <property type="entry name" value="Transl_elong_EF1A/Init_IF2_C"/>
</dbReference>
<dbReference type="InterPro" id="IPR000795">
    <property type="entry name" value="T_Tr_GTP-bd_dom"/>
</dbReference>
<keyword evidence="6" id="KW-0342">GTP-binding</keyword>
<dbReference type="InterPro" id="IPR036388">
    <property type="entry name" value="WH-like_DNA-bd_sf"/>
</dbReference>
<dbReference type="NCBIfam" id="TIGR00231">
    <property type="entry name" value="small_GTP"/>
    <property type="match status" value="1"/>
</dbReference>
<comment type="function">
    <text evidence="7">Translation factor necessary for the incorporation of selenocysteine into proteins. It probably replaces EF-Tu for the insertion of selenocysteine directed by the UGA codon. SelB binds GTP and GDP.</text>
</comment>
<dbReference type="SUPFAM" id="SSF50447">
    <property type="entry name" value="Translation proteins"/>
    <property type="match status" value="1"/>
</dbReference>
<evidence type="ECO:0000256" key="1">
    <source>
        <dbReference type="ARBA" id="ARBA00004496"/>
    </source>
</evidence>
<dbReference type="SUPFAM" id="SSF50465">
    <property type="entry name" value="EF-Tu/eEF-1alpha/eIF2-gamma C-terminal domain"/>
    <property type="match status" value="1"/>
</dbReference>
<protein>
    <recommendedName>
        <fullName evidence="2">Selenocysteine-specific elongation factor</fullName>
    </recommendedName>
    <alternativeName>
        <fullName evidence="8">SelB translation factor</fullName>
    </alternativeName>
</protein>
<dbReference type="Gene3D" id="1.10.10.2770">
    <property type="match status" value="1"/>
</dbReference>
<dbReference type="InterPro" id="IPR005225">
    <property type="entry name" value="Small_GTP-bd"/>
</dbReference>
<dbReference type="Proteomes" id="UP000319619">
    <property type="component" value="Unassembled WGS sequence"/>
</dbReference>
<comment type="caution">
    <text evidence="10">The sequence shown here is derived from an EMBL/GenBank/DDBJ whole genome shotgun (WGS) entry which is preliminary data.</text>
</comment>
<name>A0A532V1P9_UNCL8</name>
<dbReference type="EMBL" id="NJBN01000003">
    <property type="protein sequence ID" value="TKJ41140.1"/>
    <property type="molecule type" value="Genomic_DNA"/>
</dbReference>
<dbReference type="AlphaFoldDB" id="A0A532V1P9"/>
<dbReference type="Gene3D" id="1.10.10.10">
    <property type="entry name" value="Winged helix-like DNA-binding domain superfamily/Winged helix DNA-binding domain"/>
    <property type="match status" value="1"/>
</dbReference>
<comment type="subcellular location">
    <subcellularLocation>
        <location evidence="1">Cytoplasm</location>
    </subcellularLocation>
</comment>
<evidence type="ECO:0000256" key="4">
    <source>
        <dbReference type="ARBA" id="ARBA00022741"/>
    </source>
</evidence>
<evidence type="ECO:0000313" key="10">
    <source>
        <dbReference type="EMBL" id="TKJ41140.1"/>
    </source>
</evidence>
<evidence type="ECO:0000256" key="2">
    <source>
        <dbReference type="ARBA" id="ARBA00015953"/>
    </source>
</evidence>
<evidence type="ECO:0000256" key="6">
    <source>
        <dbReference type="ARBA" id="ARBA00023134"/>
    </source>
</evidence>
<evidence type="ECO:0000256" key="7">
    <source>
        <dbReference type="ARBA" id="ARBA00025526"/>
    </source>
</evidence>
<dbReference type="GO" id="GO:0001514">
    <property type="term" value="P:selenocysteine incorporation"/>
    <property type="evidence" value="ECO:0007669"/>
    <property type="project" value="InterPro"/>
</dbReference>
<evidence type="ECO:0000256" key="3">
    <source>
        <dbReference type="ARBA" id="ARBA00022490"/>
    </source>
</evidence>
<keyword evidence="10" id="KW-0251">Elongation factor</keyword>
<dbReference type="InterPro" id="IPR036390">
    <property type="entry name" value="WH_DNA-bd_sf"/>
</dbReference>
<dbReference type="InterPro" id="IPR009000">
    <property type="entry name" value="Transl_B-barrel_sf"/>
</dbReference>
<dbReference type="Pfam" id="PF03144">
    <property type="entry name" value="GTP_EFTU_D2"/>
    <property type="match status" value="1"/>
</dbReference>
<feature type="domain" description="Tr-type G" evidence="9">
    <location>
        <begin position="5"/>
        <end position="176"/>
    </location>
</feature>
<dbReference type="PROSITE" id="PS51722">
    <property type="entry name" value="G_TR_2"/>
    <property type="match status" value="1"/>
</dbReference>
<keyword evidence="5" id="KW-0648">Protein biosynthesis</keyword>
<sequence>MSSSKRHTVIATAGHIDHGKTTLVRALTGMETDQLEEEKRRGITIELGFAFLGDDVTIIDVPGHEKFIKTMVAGVSTVDLALLVIAADDVVMPQTKEHLAILYMLGVEDLFVVITKIEDQNSDWLDLVEEDVLKILPQAYKKSARFFRCDSITGDGIENLKRAIIDFAGQLDIRPDSGVFRYPVDRAFSLKGYGTVVTGTILGGSVRVGDRLQVMPQGFEVRVRGLQSHGSDVKETYVGVRTAMNVIGSDVDSIHRGDWICEKSAFQAAEVIDVSLTTLDNAPTLKNRDRIRFHIGTSEVIGRVVLFGKDLVQPGEDCFAQVILEQSIMATRGDRLVIRRYSPLQTIGGGRVLDPVPDRKRRSAQTAWEDFKALDAVSDDDALELKINISGKFGLGIAAVRAFSNSPVQVISNQISRLQKGGKVVLFGSGDSGLLVSAEVIRQAEVAVTRKIGEYHKKFPQSLGIKQASLISELSSGFPAVVLEYIVDGMVSKSLLLDKGYLRRKEHSIRLDAEKQTLVDRIHKVIKEAGFSPPDSGKLQKLLHISEPDLNRILDILFQQGKIVRMADGTPWDVENVRNAWDLIHPYIASDDGKTVSQVREVLGCQRKHTVSLLEYFDREGLTDRIEDLRFPGVNFRQNF</sequence>
<gene>
    <name evidence="10" type="primary">selB</name>
    <name evidence="10" type="ORF">CEE37_05590</name>
</gene>
<dbReference type="InterPro" id="IPR057335">
    <property type="entry name" value="Beta-barrel_SelB"/>
</dbReference>
<evidence type="ECO:0000259" key="9">
    <source>
        <dbReference type="PROSITE" id="PS51722"/>
    </source>
</evidence>
<dbReference type="Pfam" id="PF09107">
    <property type="entry name" value="WHD_3rd_SelB"/>
    <property type="match status" value="1"/>
</dbReference>
<dbReference type="InterPro" id="IPR004161">
    <property type="entry name" value="EFTu-like_2"/>
</dbReference>
<dbReference type="SUPFAM" id="SSF46785">
    <property type="entry name" value="Winged helix' DNA-binding domain"/>
    <property type="match status" value="2"/>
</dbReference>
<dbReference type="GO" id="GO:0003924">
    <property type="term" value="F:GTPase activity"/>
    <property type="evidence" value="ECO:0007669"/>
    <property type="project" value="InterPro"/>
</dbReference>
<dbReference type="Gene3D" id="2.40.30.10">
    <property type="entry name" value="Translation factors"/>
    <property type="match status" value="2"/>
</dbReference>
<dbReference type="Gene3D" id="3.40.50.300">
    <property type="entry name" value="P-loop containing nucleotide triphosphate hydrolases"/>
    <property type="match status" value="1"/>
</dbReference>
<dbReference type="PANTHER" id="PTHR43721:SF22">
    <property type="entry name" value="ELONGATION FACTOR TU, MITOCHONDRIAL"/>
    <property type="match status" value="1"/>
</dbReference>
<dbReference type="CDD" id="cd03696">
    <property type="entry name" value="SelB_II"/>
    <property type="match status" value="1"/>
</dbReference>
<keyword evidence="3" id="KW-0963">Cytoplasm</keyword>
<keyword evidence="4" id="KW-0547">Nucleotide-binding</keyword>
<organism evidence="10 11">
    <name type="scientific">candidate division LCP-89 bacterium B3_LCP</name>
    <dbReference type="NCBI Taxonomy" id="2012998"/>
    <lineage>
        <taxon>Bacteria</taxon>
        <taxon>Pseudomonadati</taxon>
        <taxon>Bacteria division LCP-89</taxon>
    </lineage>
</organism>
<dbReference type="InterPro" id="IPR004535">
    <property type="entry name" value="Transl_elong_SelB"/>
</dbReference>
<dbReference type="PANTHER" id="PTHR43721">
    <property type="entry name" value="ELONGATION FACTOR TU-RELATED"/>
    <property type="match status" value="1"/>
</dbReference>
<reference evidence="10 11" key="1">
    <citation type="submission" date="2017-06" db="EMBL/GenBank/DDBJ databases">
        <title>Novel microbial phyla capable of carbon fixation and sulfur reduction in deep-sea sediments.</title>
        <authorList>
            <person name="Huang J."/>
            <person name="Baker B."/>
            <person name="Wang Y."/>
        </authorList>
    </citation>
    <scope>NUCLEOTIDE SEQUENCE [LARGE SCALE GENOMIC DNA]</scope>
    <source>
        <strain evidence="10">B3_LCP</strain>
    </source>
</reference>
<dbReference type="InterPro" id="IPR027417">
    <property type="entry name" value="P-loop_NTPase"/>
</dbReference>
<dbReference type="InterPro" id="IPR050055">
    <property type="entry name" value="EF-Tu_GTPase"/>
</dbReference>
<dbReference type="Pfam" id="PF00009">
    <property type="entry name" value="GTP_EFTU"/>
    <property type="match status" value="1"/>
</dbReference>
<dbReference type="GO" id="GO:0003723">
    <property type="term" value="F:RNA binding"/>
    <property type="evidence" value="ECO:0007669"/>
    <property type="project" value="InterPro"/>
</dbReference>
<dbReference type="NCBIfam" id="TIGR00475">
    <property type="entry name" value="selB"/>
    <property type="match status" value="1"/>
</dbReference>
<evidence type="ECO:0000256" key="5">
    <source>
        <dbReference type="ARBA" id="ARBA00022917"/>
    </source>
</evidence>
<dbReference type="Pfam" id="PF25461">
    <property type="entry name" value="Beta-barrel_SelB"/>
    <property type="match status" value="1"/>
</dbReference>